<feature type="region of interest" description="Disordered" evidence="1">
    <location>
        <begin position="1"/>
        <end position="26"/>
    </location>
</feature>
<name>W1YLB3_9ZZZZ</name>
<feature type="compositionally biased region" description="Basic and acidic residues" evidence="1">
    <location>
        <begin position="13"/>
        <end position="26"/>
    </location>
</feature>
<evidence type="ECO:0000256" key="1">
    <source>
        <dbReference type="SAM" id="MobiDB-lite"/>
    </source>
</evidence>
<dbReference type="AlphaFoldDB" id="W1YLB3"/>
<proteinExistence type="predicted"/>
<comment type="caution">
    <text evidence="2">The sequence shown here is derived from an EMBL/GenBank/DDBJ whole genome shotgun (WGS) entry which is preliminary data.</text>
</comment>
<feature type="non-terminal residue" evidence="2">
    <location>
        <position position="1"/>
    </location>
</feature>
<organism evidence="2">
    <name type="scientific">human gut metagenome</name>
    <dbReference type="NCBI Taxonomy" id="408170"/>
    <lineage>
        <taxon>unclassified sequences</taxon>
        <taxon>metagenomes</taxon>
        <taxon>organismal metagenomes</taxon>
    </lineage>
</organism>
<protein>
    <submittedName>
        <fullName evidence="2">Uncharacterized protein</fullName>
    </submittedName>
</protein>
<sequence length="26" mass="2774">AEASPHLPSPLTDEDRIGPDNLKETA</sequence>
<gene>
    <name evidence="2" type="ORF">Q604_UNBC03515G0002</name>
</gene>
<reference evidence="2" key="1">
    <citation type="submission" date="2013-12" db="EMBL/GenBank/DDBJ databases">
        <title>A Varibaculum cambriense genome reconstructed from a premature infant gut community with otherwise low bacterial novelty that shifts toward anaerobic metabolism during the third week of life.</title>
        <authorList>
            <person name="Brown C.T."/>
            <person name="Sharon I."/>
            <person name="Thomas B.C."/>
            <person name="Castelle C.J."/>
            <person name="Morowitz M.J."/>
            <person name="Banfield J.F."/>
        </authorList>
    </citation>
    <scope>NUCLEOTIDE SEQUENCE</scope>
</reference>
<evidence type="ECO:0000313" key="2">
    <source>
        <dbReference type="EMBL" id="ETJ42515.1"/>
    </source>
</evidence>
<dbReference type="EMBL" id="AZMM01003515">
    <property type="protein sequence ID" value="ETJ42515.1"/>
    <property type="molecule type" value="Genomic_DNA"/>
</dbReference>
<accession>W1YLB3</accession>